<reference evidence="1" key="2">
    <citation type="submission" date="2015-07" db="EMBL/GenBank/DDBJ databases">
        <title>Plasmids, circular viruses and viroids from rat gut.</title>
        <authorList>
            <person name="Jorgensen T.J."/>
            <person name="Hansen M.A."/>
            <person name="Xu Z."/>
            <person name="Tabak M.A."/>
            <person name="Sorensen S.J."/>
            <person name="Hansen L.H."/>
        </authorList>
    </citation>
    <scope>NUCLEOTIDE SEQUENCE</scope>
    <source>
        <strain evidence="1">RGRH0592</strain>
    </source>
</reference>
<organism evidence="1">
    <name type="scientific">uncultured prokaryote</name>
    <dbReference type="NCBI Taxonomy" id="198431"/>
    <lineage>
        <taxon>unclassified sequences</taxon>
        <taxon>environmental samples</taxon>
    </lineage>
</organism>
<sequence length="72" mass="8027">MKHADQALPGLEPAYVRVTLERQGDDEDRWKVVLWAAQSRGFLSAPWDVYEDLTWGEACDVVGNVLDVLGPA</sequence>
<protein>
    <submittedName>
        <fullName evidence="1">Uncharacterized protein</fullName>
    </submittedName>
</protein>
<reference evidence="1" key="1">
    <citation type="submission" date="2015-06" db="EMBL/GenBank/DDBJ databases">
        <authorList>
            <person name="Joergensen T."/>
        </authorList>
    </citation>
    <scope>NUCLEOTIDE SEQUENCE</scope>
    <source>
        <strain evidence="1">RGRH0592</strain>
    </source>
</reference>
<proteinExistence type="predicted"/>
<dbReference type="EMBL" id="LN853223">
    <property type="protein sequence ID" value="CRY95325.1"/>
    <property type="molecule type" value="Genomic_DNA"/>
</dbReference>
<name>A0A0H5Q1T1_9ZZZZ</name>
<evidence type="ECO:0000313" key="1">
    <source>
        <dbReference type="EMBL" id="CRY95325.1"/>
    </source>
</evidence>
<dbReference type="AlphaFoldDB" id="A0A0H5Q1T1"/>
<accession>A0A0H5Q1T1</accession>